<reference evidence="6 7" key="1">
    <citation type="journal article" date="2020" name="ISME J.">
        <title>Uncovering the hidden diversity of litter-decomposition mechanisms in mushroom-forming fungi.</title>
        <authorList>
            <person name="Floudas D."/>
            <person name="Bentzer J."/>
            <person name="Ahren D."/>
            <person name="Johansson T."/>
            <person name="Persson P."/>
            <person name="Tunlid A."/>
        </authorList>
    </citation>
    <scope>NUCLEOTIDE SEQUENCE [LARGE SCALE GENOMIC DNA]</scope>
    <source>
        <strain evidence="6 7">CBS 406.79</strain>
    </source>
</reference>
<evidence type="ECO:0000256" key="2">
    <source>
        <dbReference type="ARBA" id="ARBA00022723"/>
    </source>
</evidence>
<dbReference type="Pfam" id="PF04828">
    <property type="entry name" value="GFA"/>
    <property type="match status" value="1"/>
</dbReference>
<sequence>MSFTLKSGKELLKVYYDPNTDTGKPLARHFCSNCGSNVYFRMSPELPRSDIYIVHGPGIEGHETWYPRKHTHADNKLPYIGNIEMRAKEKSRM</sequence>
<evidence type="ECO:0000313" key="7">
    <source>
        <dbReference type="Proteomes" id="UP000518752"/>
    </source>
</evidence>
<protein>
    <recommendedName>
        <fullName evidence="4">CENP-V/GFA domain-containing protein</fullName>
    </recommendedName>
</protein>
<evidence type="ECO:0000256" key="1">
    <source>
        <dbReference type="ARBA" id="ARBA00005495"/>
    </source>
</evidence>
<dbReference type="GO" id="GO:0046872">
    <property type="term" value="F:metal ion binding"/>
    <property type="evidence" value="ECO:0007669"/>
    <property type="project" value="UniProtKB-KW"/>
</dbReference>
<gene>
    <name evidence="6" type="ORF">D9757_007917</name>
    <name evidence="5" type="ORF">D9757_011218</name>
</gene>
<dbReference type="OrthoDB" id="9985472at2759"/>
<organism evidence="6 7">
    <name type="scientific">Collybiopsis confluens</name>
    <dbReference type="NCBI Taxonomy" id="2823264"/>
    <lineage>
        <taxon>Eukaryota</taxon>
        <taxon>Fungi</taxon>
        <taxon>Dikarya</taxon>
        <taxon>Basidiomycota</taxon>
        <taxon>Agaricomycotina</taxon>
        <taxon>Agaricomycetes</taxon>
        <taxon>Agaricomycetidae</taxon>
        <taxon>Agaricales</taxon>
        <taxon>Marasmiineae</taxon>
        <taxon>Omphalotaceae</taxon>
        <taxon>Collybiopsis</taxon>
    </lineage>
</organism>
<keyword evidence="7" id="KW-1185">Reference proteome</keyword>
<comment type="caution">
    <text evidence="6">The sequence shown here is derived from an EMBL/GenBank/DDBJ whole genome shotgun (WGS) entry which is preliminary data.</text>
</comment>
<evidence type="ECO:0000313" key="6">
    <source>
        <dbReference type="EMBL" id="KAF5380299.1"/>
    </source>
</evidence>
<comment type="similarity">
    <text evidence="1">Belongs to the Gfa family.</text>
</comment>
<dbReference type="Proteomes" id="UP000518752">
    <property type="component" value="Unassembled WGS sequence"/>
</dbReference>
<evidence type="ECO:0000259" key="4">
    <source>
        <dbReference type="Pfam" id="PF04828"/>
    </source>
</evidence>
<feature type="domain" description="CENP-V/GFA" evidence="4">
    <location>
        <begin position="3"/>
        <end position="71"/>
    </location>
</feature>
<dbReference type="SUPFAM" id="SSF51316">
    <property type="entry name" value="Mss4-like"/>
    <property type="match status" value="1"/>
</dbReference>
<proteinExistence type="inferred from homology"/>
<keyword evidence="2" id="KW-0479">Metal-binding</keyword>
<dbReference type="InterPro" id="IPR011057">
    <property type="entry name" value="Mss4-like_sf"/>
</dbReference>
<accession>A0A8H5HBQ2</accession>
<dbReference type="InterPro" id="IPR006913">
    <property type="entry name" value="CENP-V/GFA"/>
</dbReference>
<dbReference type="EMBL" id="JAACJN010000064">
    <property type="protein sequence ID" value="KAF5380299.1"/>
    <property type="molecule type" value="Genomic_DNA"/>
</dbReference>
<dbReference type="Gene3D" id="3.90.1590.10">
    <property type="entry name" value="glutathione-dependent formaldehyde- activating enzyme (gfa)"/>
    <property type="match status" value="1"/>
</dbReference>
<dbReference type="EMBL" id="JAACJN010000135">
    <property type="protein sequence ID" value="KAF5368238.1"/>
    <property type="molecule type" value="Genomic_DNA"/>
</dbReference>
<name>A0A8H5HBQ2_9AGAR</name>
<dbReference type="AlphaFoldDB" id="A0A8H5HBQ2"/>
<dbReference type="GO" id="GO:0016846">
    <property type="term" value="F:carbon-sulfur lyase activity"/>
    <property type="evidence" value="ECO:0007669"/>
    <property type="project" value="InterPro"/>
</dbReference>
<keyword evidence="3" id="KW-0862">Zinc</keyword>
<evidence type="ECO:0000256" key="3">
    <source>
        <dbReference type="ARBA" id="ARBA00022833"/>
    </source>
</evidence>
<evidence type="ECO:0000313" key="5">
    <source>
        <dbReference type="EMBL" id="KAF5368238.1"/>
    </source>
</evidence>